<feature type="region of interest" description="Disordered" evidence="1">
    <location>
        <begin position="60"/>
        <end position="94"/>
    </location>
</feature>
<dbReference type="EMBL" id="JAZDUA010000181">
    <property type="protein sequence ID" value="KAK7865270.1"/>
    <property type="molecule type" value="Genomic_DNA"/>
</dbReference>
<organism evidence="2 3">
    <name type="scientific">Gryllus longicercus</name>
    <dbReference type="NCBI Taxonomy" id="2509291"/>
    <lineage>
        <taxon>Eukaryota</taxon>
        <taxon>Metazoa</taxon>
        <taxon>Ecdysozoa</taxon>
        <taxon>Arthropoda</taxon>
        <taxon>Hexapoda</taxon>
        <taxon>Insecta</taxon>
        <taxon>Pterygota</taxon>
        <taxon>Neoptera</taxon>
        <taxon>Polyneoptera</taxon>
        <taxon>Orthoptera</taxon>
        <taxon>Ensifera</taxon>
        <taxon>Gryllidea</taxon>
        <taxon>Grylloidea</taxon>
        <taxon>Gryllidae</taxon>
        <taxon>Gryllinae</taxon>
        <taxon>Gryllus</taxon>
    </lineage>
</organism>
<dbReference type="AlphaFoldDB" id="A0AAN9VI11"/>
<dbReference type="Proteomes" id="UP001378592">
    <property type="component" value="Unassembled WGS sequence"/>
</dbReference>
<evidence type="ECO:0000313" key="2">
    <source>
        <dbReference type="EMBL" id="KAK7865270.1"/>
    </source>
</evidence>
<sequence>MKSLEGVQNLFDQSQGMTEMDRNSVIEESFIEEQAVERKLSGKVDESLWISTELGFPNPFDPFMNEDGTPQEEPGLPRCSVPSVVGRDRRQWGG</sequence>
<protein>
    <submittedName>
        <fullName evidence="2">Uncharacterized protein</fullName>
    </submittedName>
</protein>
<keyword evidence="3" id="KW-1185">Reference proteome</keyword>
<gene>
    <name evidence="2" type="ORF">R5R35_012567</name>
</gene>
<reference evidence="2 3" key="1">
    <citation type="submission" date="2024-03" db="EMBL/GenBank/DDBJ databases">
        <title>The genome assembly and annotation of the cricket Gryllus longicercus Weissman &amp; Gray.</title>
        <authorList>
            <person name="Szrajer S."/>
            <person name="Gray D."/>
            <person name="Ylla G."/>
        </authorList>
    </citation>
    <scope>NUCLEOTIDE SEQUENCE [LARGE SCALE GENOMIC DNA]</scope>
    <source>
        <strain evidence="2">DAG 2021-001</strain>
        <tissue evidence="2">Whole body minus gut</tissue>
    </source>
</reference>
<feature type="region of interest" description="Disordered" evidence="1">
    <location>
        <begin position="1"/>
        <end position="21"/>
    </location>
</feature>
<proteinExistence type="predicted"/>
<comment type="caution">
    <text evidence="2">The sequence shown here is derived from an EMBL/GenBank/DDBJ whole genome shotgun (WGS) entry which is preliminary data.</text>
</comment>
<evidence type="ECO:0000256" key="1">
    <source>
        <dbReference type="SAM" id="MobiDB-lite"/>
    </source>
</evidence>
<accession>A0AAN9VI11</accession>
<name>A0AAN9VI11_9ORTH</name>
<evidence type="ECO:0000313" key="3">
    <source>
        <dbReference type="Proteomes" id="UP001378592"/>
    </source>
</evidence>